<name>A0A1I0VS37_9BACT</name>
<sequence length="51" mass="5921">MHIRFSTYKVFQELVNLSIEATSVFGHPSFSLLIKETAYNGILSFKNINKW</sequence>
<evidence type="ECO:0000313" key="2">
    <source>
        <dbReference type="Proteomes" id="UP000198790"/>
    </source>
</evidence>
<dbReference type="Proteomes" id="UP000198790">
    <property type="component" value="Unassembled WGS sequence"/>
</dbReference>
<keyword evidence="2" id="KW-1185">Reference proteome</keyword>
<accession>A0A1I0VS37</accession>
<dbReference type="EMBL" id="FOKK01000001">
    <property type="protein sequence ID" value="SFA79235.1"/>
    <property type="molecule type" value="Genomic_DNA"/>
</dbReference>
<proteinExistence type="predicted"/>
<dbReference type="STRING" id="237018.SAMN04489723_101349"/>
<dbReference type="AlphaFoldDB" id="A0A1I0VS37"/>
<evidence type="ECO:0000313" key="1">
    <source>
        <dbReference type="EMBL" id="SFA79235.1"/>
    </source>
</evidence>
<protein>
    <submittedName>
        <fullName evidence="1">Uncharacterized protein</fullName>
    </submittedName>
</protein>
<gene>
    <name evidence="1" type="ORF">SAMN04489723_101349</name>
</gene>
<organism evidence="1 2">
    <name type="scientific">Algoriphagus aquimarinus</name>
    <dbReference type="NCBI Taxonomy" id="237018"/>
    <lineage>
        <taxon>Bacteria</taxon>
        <taxon>Pseudomonadati</taxon>
        <taxon>Bacteroidota</taxon>
        <taxon>Cytophagia</taxon>
        <taxon>Cytophagales</taxon>
        <taxon>Cyclobacteriaceae</taxon>
        <taxon>Algoriphagus</taxon>
    </lineage>
</organism>
<reference evidence="1 2" key="1">
    <citation type="submission" date="2016-10" db="EMBL/GenBank/DDBJ databases">
        <authorList>
            <person name="de Groot N.N."/>
        </authorList>
    </citation>
    <scope>NUCLEOTIDE SEQUENCE [LARGE SCALE GENOMIC DNA]</scope>
    <source>
        <strain evidence="1 2">DSM 23399</strain>
    </source>
</reference>